<evidence type="ECO:0000256" key="1">
    <source>
        <dbReference type="SAM" id="Phobius"/>
    </source>
</evidence>
<protein>
    <submittedName>
        <fullName evidence="2">Uncharacterized protein</fullName>
    </submittedName>
</protein>
<accession>A0ABY8PRC3</accession>
<proteinExistence type="predicted"/>
<evidence type="ECO:0000313" key="2">
    <source>
        <dbReference type="EMBL" id="WGS65196.1"/>
    </source>
</evidence>
<name>A0ABY8PRC3_9BACT</name>
<sequence>MGYMKNYMSNLEIKEDLILMINNLKESDFNEILIDSFKESIYFTFTNKGHQLIKIIKSIPKVIKSTSEFLKSIKIEDIKKFKFKKLLYIPKNILSESKKIIQEKYTEFNNLTFKEKKGKIVNVLLFSLMTLITAGGVDLEGGVPDLDIKLFGIGGHRNIFFHSIIIGFILEFSLRFILKLVQKSKEYGYLPSNIFWKTIYNLSLREDVLVNGAWIGLSLHFFKDANIFGGRVKPYSGIRGKSMSFHKRLFATNGLIAGIFGIKKKDNN</sequence>
<feature type="transmembrane region" description="Helical" evidence="1">
    <location>
        <begin position="120"/>
        <end position="139"/>
    </location>
</feature>
<keyword evidence="1" id="KW-0472">Membrane</keyword>
<keyword evidence="1" id="KW-1133">Transmembrane helix</keyword>
<dbReference type="EMBL" id="CP069362">
    <property type="protein sequence ID" value="WGS65196.1"/>
    <property type="molecule type" value="Genomic_DNA"/>
</dbReference>
<gene>
    <name evidence="2" type="ORF">JRV97_01165</name>
</gene>
<organism evidence="2 3">
    <name type="scientific">Marinitoga aeolica</name>
    <dbReference type="NCBI Taxonomy" id="2809031"/>
    <lineage>
        <taxon>Bacteria</taxon>
        <taxon>Thermotogati</taxon>
        <taxon>Thermotogota</taxon>
        <taxon>Thermotogae</taxon>
        <taxon>Petrotogales</taxon>
        <taxon>Petrotogaceae</taxon>
        <taxon>Marinitoga</taxon>
    </lineage>
</organism>
<feature type="transmembrane region" description="Helical" evidence="1">
    <location>
        <begin position="159"/>
        <end position="178"/>
    </location>
</feature>
<evidence type="ECO:0000313" key="3">
    <source>
        <dbReference type="Proteomes" id="UP001232493"/>
    </source>
</evidence>
<dbReference type="RefSeq" id="WP_280999470.1">
    <property type="nucleotide sequence ID" value="NZ_CP069362.1"/>
</dbReference>
<keyword evidence="3" id="KW-1185">Reference proteome</keyword>
<dbReference type="Proteomes" id="UP001232493">
    <property type="component" value="Chromosome"/>
</dbReference>
<keyword evidence="1" id="KW-0812">Transmembrane</keyword>
<reference evidence="2 3" key="1">
    <citation type="submission" date="2021-02" db="EMBL/GenBank/DDBJ databases">
        <title>Characterization of Marinitoga sp. nov. str. BP5-C20A.</title>
        <authorList>
            <person name="Erauso G."/>
            <person name="Postec A."/>
        </authorList>
    </citation>
    <scope>NUCLEOTIDE SEQUENCE [LARGE SCALE GENOMIC DNA]</scope>
    <source>
        <strain evidence="2 3">BP5-C20A</strain>
    </source>
</reference>